<protein>
    <recommendedName>
        <fullName evidence="1">CRAL-TRIO domain-containing protein</fullName>
    </recommendedName>
</protein>
<dbReference type="CDD" id="cd00170">
    <property type="entry name" value="SEC14"/>
    <property type="match status" value="1"/>
</dbReference>
<feature type="domain" description="CRAL-TRIO" evidence="1">
    <location>
        <begin position="160"/>
        <end position="325"/>
    </location>
</feature>
<reference evidence="2" key="2">
    <citation type="journal article" date="2023" name="Commun. Biol.">
        <title>Intrasexual cuticular hydrocarbon dimorphism in a wasp sheds light on hydrocarbon biosynthesis genes in Hymenoptera.</title>
        <authorList>
            <person name="Moris V.C."/>
            <person name="Podsiadlowski L."/>
            <person name="Martin S."/>
            <person name="Oeyen J.P."/>
            <person name="Donath A."/>
            <person name="Petersen M."/>
            <person name="Wilbrandt J."/>
            <person name="Misof B."/>
            <person name="Liedtke D."/>
            <person name="Thamm M."/>
            <person name="Scheiner R."/>
            <person name="Schmitt T."/>
            <person name="Niehuis O."/>
        </authorList>
    </citation>
    <scope>NUCLEOTIDE SEQUENCE</scope>
    <source>
        <strain evidence="2">GBR_01_08_01A</strain>
    </source>
</reference>
<dbReference type="InterPro" id="IPR036865">
    <property type="entry name" value="CRAL-TRIO_dom_sf"/>
</dbReference>
<dbReference type="InterPro" id="IPR011074">
    <property type="entry name" value="CRAL/TRIO_N_dom"/>
</dbReference>
<dbReference type="Gene3D" id="3.40.525.10">
    <property type="entry name" value="CRAL-TRIO lipid binding domain"/>
    <property type="match status" value="1"/>
</dbReference>
<dbReference type="EMBL" id="JAIFRP010000014">
    <property type="protein sequence ID" value="KAK2586134.1"/>
    <property type="molecule type" value="Genomic_DNA"/>
</dbReference>
<organism evidence="2 3">
    <name type="scientific">Odynerus spinipes</name>
    <dbReference type="NCBI Taxonomy" id="1348599"/>
    <lineage>
        <taxon>Eukaryota</taxon>
        <taxon>Metazoa</taxon>
        <taxon>Ecdysozoa</taxon>
        <taxon>Arthropoda</taxon>
        <taxon>Hexapoda</taxon>
        <taxon>Insecta</taxon>
        <taxon>Pterygota</taxon>
        <taxon>Neoptera</taxon>
        <taxon>Endopterygota</taxon>
        <taxon>Hymenoptera</taxon>
        <taxon>Apocrita</taxon>
        <taxon>Aculeata</taxon>
        <taxon>Vespoidea</taxon>
        <taxon>Vespidae</taxon>
        <taxon>Eumeninae</taxon>
        <taxon>Odynerus</taxon>
    </lineage>
</organism>
<dbReference type="InterPro" id="IPR036273">
    <property type="entry name" value="CRAL/TRIO_N_dom_sf"/>
</dbReference>
<dbReference type="Proteomes" id="UP001258017">
    <property type="component" value="Unassembled WGS sequence"/>
</dbReference>
<name>A0AAD9RUE0_9HYME</name>
<comment type="caution">
    <text evidence="2">The sequence shown here is derived from an EMBL/GenBank/DDBJ whole genome shotgun (WGS) entry which is preliminary data.</text>
</comment>
<evidence type="ECO:0000313" key="3">
    <source>
        <dbReference type="Proteomes" id="UP001258017"/>
    </source>
</evidence>
<sequence length="354" mass="41496">MVDPFLDGAVAHSSALTDFPRRSIEILTFDLARISNRVYLDVWKTVFNWRYGGYARICGHTYLRRMTESKVYVCELSQKEKDFAAANLNETDHNRLQKIEEIREWILKKDDLNACTEDFFILRFLRACKFNVEKTKYKLWNYHEQRSTIPEWYAKKDPFLPELQDMLNLGIFLPMRKLDNEGRMVVLIRVAAHDPNRQKLADMLKASLMILDLAIRENESVSLHGIIAILDMTGITFGHALQLPPNIIKKLVHAWQGCYPLRIQGLEFINAPSYINVVLNIFKSFMTNKLKQRVHVHKRGTKTFLNKVQHDILPCEYGGTDGSMKDLKEYWKRAVEESRTWFAEEECYKVNSRK</sequence>
<dbReference type="SUPFAM" id="SSF46938">
    <property type="entry name" value="CRAL/TRIO N-terminal domain"/>
    <property type="match status" value="1"/>
</dbReference>
<gene>
    <name evidence="2" type="ORF">KPH14_001408</name>
</gene>
<dbReference type="Pfam" id="PF03765">
    <property type="entry name" value="CRAL_TRIO_N"/>
    <property type="match status" value="1"/>
</dbReference>
<dbReference type="Gene3D" id="1.10.8.20">
    <property type="entry name" value="N-terminal domain of phosphatidylinositol transfer protein sec14p"/>
    <property type="match status" value="1"/>
</dbReference>
<dbReference type="SMART" id="SM00516">
    <property type="entry name" value="SEC14"/>
    <property type="match status" value="1"/>
</dbReference>
<dbReference type="PROSITE" id="PS50191">
    <property type="entry name" value="CRAL_TRIO"/>
    <property type="match status" value="1"/>
</dbReference>
<evidence type="ECO:0000313" key="2">
    <source>
        <dbReference type="EMBL" id="KAK2586134.1"/>
    </source>
</evidence>
<accession>A0AAD9RUE0</accession>
<dbReference type="GO" id="GO:1902936">
    <property type="term" value="F:phosphatidylinositol bisphosphate binding"/>
    <property type="evidence" value="ECO:0007669"/>
    <property type="project" value="TreeGrafter"/>
</dbReference>
<evidence type="ECO:0000259" key="1">
    <source>
        <dbReference type="PROSITE" id="PS50191"/>
    </source>
</evidence>
<dbReference type="AlphaFoldDB" id="A0AAD9RUE0"/>
<reference evidence="2" key="1">
    <citation type="submission" date="2021-08" db="EMBL/GenBank/DDBJ databases">
        <authorList>
            <person name="Misof B."/>
            <person name="Oliver O."/>
            <person name="Podsiadlowski L."/>
            <person name="Donath A."/>
            <person name="Peters R."/>
            <person name="Mayer C."/>
            <person name="Rust J."/>
            <person name="Gunkel S."/>
            <person name="Lesny P."/>
            <person name="Martin S."/>
            <person name="Oeyen J.P."/>
            <person name="Petersen M."/>
            <person name="Panagiotis P."/>
            <person name="Wilbrandt J."/>
            <person name="Tanja T."/>
        </authorList>
    </citation>
    <scope>NUCLEOTIDE SEQUENCE</scope>
    <source>
        <strain evidence="2">GBR_01_08_01A</strain>
        <tissue evidence="2">Thorax + abdomen</tissue>
    </source>
</reference>
<dbReference type="PRINTS" id="PR00180">
    <property type="entry name" value="CRETINALDHBP"/>
</dbReference>
<dbReference type="Pfam" id="PF00650">
    <property type="entry name" value="CRAL_TRIO"/>
    <property type="match status" value="1"/>
</dbReference>
<keyword evidence="3" id="KW-1185">Reference proteome</keyword>
<dbReference type="SMART" id="SM01100">
    <property type="entry name" value="CRAL_TRIO_N"/>
    <property type="match status" value="1"/>
</dbReference>
<dbReference type="PANTHER" id="PTHR10174">
    <property type="entry name" value="ALPHA-TOCOPHEROL TRANSFER PROTEIN-RELATED"/>
    <property type="match status" value="1"/>
</dbReference>
<dbReference type="PANTHER" id="PTHR10174:SF224">
    <property type="entry name" value="RETINOL-BINDING PROTEIN PINTA"/>
    <property type="match status" value="1"/>
</dbReference>
<proteinExistence type="predicted"/>
<dbReference type="GO" id="GO:0016020">
    <property type="term" value="C:membrane"/>
    <property type="evidence" value="ECO:0007669"/>
    <property type="project" value="TreeGrafter"/>
</dbReference>
<dbReference type="SUPFAM" id="SSF52087">
    <property type="entry name" value="CRAL/TRIO domain"/>
    <property type="match status" value="1"/>
</dbReference>
<dbReference type="InterPro" id="IPR001251">
    <property type="entry name" value="CRAL-TRIO_dom"/>
</dbReference>